<protein>
    <submittedName>
        <fullName evidence="3">Uncharacterized protein</fullName>
    </submittedName>
</protein>
<feature type="compositionally biased region" description="Acidic residues" evidence="1">
    <location>
        <begin position="179"/>
        <end position="188"/>
    </location>
</feature>
<feature type="region of interest" description="Disordered" evidence="1">
    <location>
        <begin position="37"/>
        <end position="210"/>
    </location>
</feature>
<evidence type="ECO:0000256" key="2">
    <source>
        <dbReference type="SAM" id="SignalP"/>
    </source>
</evidence>
<keyword evidence="2" id="KW-0732">Signal</keyword>
<sequence>MKKFLLIFGIATFAVHSIVSENDDEAGIEQSQMEAIDDDISNPQDITKPDNQQFSIHKDNNDTENDKIPSTKEHEDRLKLLNDHDDDKEASGDDATLTTDNEGNDDAVNEAENDNGYDTNDQSQDEGIIGVENDEEDDKMDGSGDEDDKEEKVEQDEEENLNVGDENEEEQKSSSGHDENEEVEEEMESGNAGGEELFIKGQFVDCSKEN</sequence>
<keyword evidence="4" id="KW-1185">Reference proteome</keyword>
<feature type="compositionally biased region" description="Acidic residues" evidence="1">
    <location>
        <begin position="102"/>
        <end position="115"/>
    </location>
</feature>
<feature type="compositionally biased region" description="Polar residues" evidence="1">
    <location>
        <begin position="41"/>
        <end position="55"/>
    </location>
</feature>
<evidence type="ECO:0000256" key="1">
    <source>
        <dbReference type="SAM" id="MobiDB-lite"/>
    </source>
</evidence>
<organism evidence="3 4">
    <name type="scientific">Chironomus riparius</name>
    <dbReference type="NCBI Taxonomy" id="315576"/>
    <lineage>
        <taxon>Eukaryota</taxon>
        <taxon>Metazoa</taxon>
        <taxon>Ecdysozoa</taxon>
        <taxon>Arthropoda</taxon>
        <taxon>Hexapoda</taxon>
        <taxon>Insecta</taxon>
        <taxon>Pterygota</taxon>
        <taxon>Neoptera</taxon>
        <taxon>Endopterygota</taxon>
        <taxon>Diptera</taxon>
        <taxon>Nematocera</taxon>
        <taxon>Chironomoidea</taxon>
        <taxon>Chironomidae</taxon>
        <taxon>Chironominae</taxon>
        <taxon>Chironomus</taxon>
    </lineage>
</organism>
<name>A0A9N9S679_9DIPT</name>
<proteinExistence type="predicted"/>
<dbReference type="AlphaFoldDB" id="A0A9N9S679"/>
<feature type="compositionally biased region" description="Acidic residues" evidence="1">
    <location>
        <begin position="132"/>
        <end position="169"/>
    </location>
</feature>
<accession>A0A9N9S679</accession>
<feature type="chain" id="PRO_5040455940" evidence="2">
    <location>
        <begin position="21"/>
        <end position="210"/>
    </location>
</feature>
<feature type="signal peptide" evidence="2">
    <location>
        <begin position="1"/>
        <end position="20"/>
    </location>
</feature>
<dbReference type="EMBL" id="OU895880">
    <property type="protein sequence ID" value="CAG9810308.1"/>
    <property type="molecule type" value="Genomic_DNA"/>
</dbReference>
<gene>
    <name evidence="3" type="ORF">CHIRRI_LOCUS13125</name>
</gene>
<evidence type="ECO:0000313" key="3">
    <source>
        <dbReference type="EMBL" id="CAG9810308.1"/>
    </source>
</evidence>
<feature type="compositionally biased region" description="Basic and acidic residues" evidence="1">
    <location>
        <begin position="56"/>
        <end position="91"/>
    </location>
</feature>
<reference evidence="3" key="2">
    <citation type="submission" date="2022-10" db="EMBL/GenBank/DDBJ databases">
        <authorList>
            <consortium name="ENA_rothamsted_submissions"/>
            <consortium name="culmorum"/>
            <person name="King R."/>
        </authorList>
    </citation>
    <scope>NUCLEOTIDE SEQUENCE</scope>
</reference>
<dbReference type="Proteomes" id="UP001153620">
    <property type="component" value="Chromosome 4"/>
</dbReference>
<reference evidence="3" key="1">
    <citation type="submission" date="2022-01" db="EMBL/GenBank/DDBJ databases">
        <authorList>
            <person name="King R."/>
        </authorList>
    </citation>
    <scope>NUCLEOTIDE SEQUENCE</scope>
</reference>
<evidence type="ECO:0000313" key="4">
    <source>
        <dbReference type="Proteomes" id="UP001153620"/>
    </source>
</evidence>